<organism evidence="1">
    <name type="scientific">marine sediment metagenome</name>
    <dbReference type="NCBI Taxonomy" id="412755"/>
    <lineage>
        <taxon>unclassified sequences</taxon>
        <taxon>metagenomes</taxon>
        <taxon>ecological metagenomes</taxon>
    </lineage>
</organism>
<evidence type="ECO:0000313" key="1">
    <source>
        <dbReference type="EMBL" id="GAF84609.1"/>
    </source>
</evidence>
<accession>X0SUF9</accession>
<proteinExistence type="predicted"/>
<sequence>FVPSDVTVMLAEDVKAYIYYEKDGKFLKSSNRVRLSAGLWIVSMPEKKNGP</sequence>
<gene>
    <name evidence="1" type="ORF">S01H1_09594</name>
</gene>
<dbReference type="AlphaFoldDB" id="X0SUF9"/>
<dbReference type="EMBL" id="BARS01004903">
    <property type="protein sequence ID" value="GAF84609.1"/>
    <property type="molecule type" value="Genomic_DNA"/>
</dbReference>
<name>X0SUF9_9ZZZZ</name>
<feature type="non-terminal residue" evidence="1">
    <location>
        <position position="1"/>
    </location>
</feature>
<reference evidence="1" key="1">
    <citation type="journal article" date="2014" name="Front. Microbiol.">
        <title>High frequency of phylogenetically diverse reductive dehalogenase-homologous genes in deep subseafloor sedimentary metagenomes.</title>
        <authorList>
            <person name="Kawai M."/>
            <person name="Futagami T."/>
            <person name="Toyoda A."/>
            <person name="Takaki Y."/>
            <person name="Nishi S."/>
            <person name="Hori S."/>
            <person name="Arai W."/>
            <person name="Tsubouchi T."/>
            <person name="Morono Y."/>
            <person name="Uchiyama I."/>
            <person name="Ito T."/>
            <person name="Fujiyama A."/>
            <person name="Inagaki F."/>
            <person name="Takami H."/>
        </authorList>
    </citation>
    <scope>NUCLEOTIDE SEQUENCE</scope>
    <source>
        <strain evidence="1">Expedition CK06-06</strain>
    </source>
</reference>
<comment type="caution">
    <text evidence="1">The sequence shown here is derived from an EMBL/GenBank/DDBJ whole genome shotgun (WGS) entry which is preliminary data.</text>
</comment>
<protein>
    <submittedName>
        <fullName evidence="1">Uncharacterized protein</fullName>
    </submittedName>
</protein>